<evidence type="ECO:0000313" key="4">
    <source>
        <dbReference type="Proteomes" id="UP000030588"/>
    </source>
</evidence>
<sequence length="82" mass="9740">MTERLYELVKQSKNSTIALEAIVQQFAPKINKLLYMTNLNDRKDLEQELKIKLIEHITKYDIDSVPGFWEMKENIQRKAEKS</sequence>
<dbReference type="Proteomes" id="UP000030588">
    <property type="component" value="Unassembled WGS sequence"/>
</dbReference>
<evidence type="ECO:0000259" key="1">
    <source>
        <dbReference type="Pfam" id="PF12645"/>
    </source>
</evidence>
<organism evidence="2 4">
    <name type="scientific">Heyndrickxia ginsengihumi</name>
    <dbReference type="NCBI Taxonomy" id="363870"/>
    <lineage>
        <taxon>Bacteria</taxon>
        <taxon>Bacillati</taxon>
        <taxon>Bacillota</taxon>
        <taxon>Bacilli</taxon>
        <taxon>Bacillales</taxon>
        <taxon>Bacillaceae</taxon>
        <taxon>Heyndrickxia</taxon>
    </lineage>
</organism>
<dbReference type="InterPro" id="IPR024760">
    <property type="entry name" value="HTH_dom_conjug_TS-like"/>
</dbReference>
<comment type="caution">
    <text evidence="2">The sequence shown here is derived from an EMBL/GenBank/DDBJ whole genome shotgun (WGS) entry which is preliminary data.</text>
</comment>
<accession>A0A0A6VCN4</accession>
<keyword evidence="5" id="KW-1185">Reference proteome</keyword>
<evidence type="ECO:0000313" key="3">
    <source>
        <dbReference type="EMBL" id="NEY21488.1"/>
    </source>
</evidence>
<reference evidence="2 4" key="1">
    <citation type="submission" date="2014-10" db="EMBL/GenBank/DDBJ databases">
        <title>Draft genome of phytase producing Bacillus ginsengihumi strain M2.11.</title>
        <authorList>
            <person name="Toymentseva A."/>
            <person name="Boulygina E.A."/>
            <person name="Kazakov S.V."/>
            <person name="Kayumov I."/>
            <person name="Suleimanova A.D."/>
            <person name="Mardanova A.M."/>
            <person name="Maria S.N."/>
            <person name="Sergey M.Y."/>
            <person name="Sharipova M.R."/>
        </authorList>
    </citation>
    <scope>NUCLEOTIDE SEQUENCE [LARGE SCALE GENOMIC DNA]</scope>
    <source>
        <strain evidence="2 4">M2.11</strain>
    </source>
</reference>
<dbReference type="AlphaFoldDB" id="A0A0A6VCN4"/>
<dbReference type="RefSeq" id="WP_035354672.1">
    <property type="nucleotide sequence ID" value="NZ_JAAIWK010000036.1"/>
</dbReference>
<feature type="domain" description="Helix-turn-helix conjugative transposon-like" evidence="1">
    <location>
        <begin position="8"/>
        <end position="61"/>
    </location>
</feature>
<gene>
    <name evidence="3" type="ORF">G4D61_16210</name>
    <name evidence="2" type="ORF">NG54_09910</name>
</gene>
<evidence type="ECO:0000313" key="5">
    <source>
        <dbReference type="Proteomes" id="UP000476934"/>
    </source>
</evidence>
<name>A0A0A6VCN4_9BACI</name>
<proteinExistence type="predicted"/>
<reference evidence="3" key="2">
    <citation type="submission" date="2020-02" db="EMBL/GenBank/DDBJ databases">
        <authorList>
            <person name="Feng H."/>
        </authorList>
    </citation>
    <scope>NUCLEOTIDE SEQUENCE [LARGE SCALE GENOMIC DNA]</scope>
    <source>
        <strain evidence="3">Gsoil 114</strain>
    </source>
</reference>
<dbReference type="Pfam" id="PF12645">
    <property type="entry name" value="HTH_16"/>
    <property type="match status" value="1"/>
</dbReference>
<reference evidence="3 5" key="3">
    <citation type="submission" date="2020-03" db="EMBL/GenBank/DDBJ databases">
        <title>Bacillus aquiflavi sp. nov., isolated from yellow water of strong flavor Chinese baijiu in Yibin region of China.</title>
        <authorList>
            <person name="Xie J."/>
        </authorList>
    </citation>
    <scope>NUCLEOTIDE SEQUENCE [LARGE SCALE GENOMIC DNA]</scope>
    <source>
        <strain evidence="3 5">Gsoil 114</strain>
    </source>
</reference>
<evidence type="ECO:0000313" key="2">
    <source>
        <dbReference type="EMBL" id="KHD85326.1"/>
    </source>
</evidence>
<dbReference type="EMBL" id="JRUN01000026">
    <property type="protein sequence ID" value="KHD85326.1"/>
    <property type="molecule type" value="Genomic_DNA"/>
</dbReference>
<dbReference type="OrthoDB" id="2453202at2"/>
<dbReference type="EMBL" id="JAAIWK010000036">
    <property type="protein sequence ID" value="NEY21488.1"/>
    <property type="molecule type" value="Genomic_DNA"/>
</dbReference>
<dbReference type="Proteomes" id="UP000476934">
    <property type="component" value="Unassembled WGS sequence"/>
</dbReference>
<protein>
    <recommendedName>
        <fullName evidence="1">Helix-turn-helix conjugative transposon-like domain-containing protein</fullName>
    </recommendedName>
</protein>